<proteinExistence type="predicted"/>
<evidence type="ECO:0000313" key="3">
    <source>
        <dbReference type="EMBL" id="MFC5948751.1"/>
    </source>
</evidence>
<dbReference type="SUPFAM" id="SSF109854">
    <property type="entry name" value="DinB/YfiT-like putative metalloenzymes"/>
    <property type="match status" value="1"/>
</dbReference>
<dbReference type="Proteomes" id="UP001596119">
    <property type="component" value="Unassembled WGS sequence"/>
</dbReference>
<keyword evidence="4" id="KW-1185">Reference proteome</keyword>
<name>A0ABW1I538_9PSEU</name>
<dbReference type="Gene3D" id="1.20.120.450">
    <property type="entry name" value="dinb family like domain"/>
    <property type="match status" value="1"/>
</dbReference>
<dbReference type="RefSeq" id="WP_379565817.1">
    <property type="nucleotide sequence ID" value="NZ_JBHSQK010000020.1"/>
</dbReference>
<reference evidence="4" key="1">
    <citation type="journal article" date="2019" name="Int. J. Syst. Evol. Microbiol.">
        <title>The Global Catalogue of Microorganisms (GCM) 10K type strain sequencing project: providing services to taxonomists for standard genome sequencing and annotation.</title>
        <authorList>
            <consortium name="The Broad Institute Genomics Platform"/>
            <consortium name="The Broad Institute Genome Sequencing Center for Infectious Disease"/>
            <person name="Wu L."/>
            <person name="Ma J."/>
        </authorList>
    </citation>
    <scope>NUCLEOTIDE SEQUENCE [LARGE SCALE GENOMIC DNA]</scope>
    <source>
        <strain evidence="4">CGMCC 4.7397</strain>
    </source>
</reference>
<dbReference type="InterPro" id="IPR024344">
    <property type="entry name" value="MDMPI_metal-binding"/>
</dbReference>
<sequence length="202" mass="21965">MTTTEHRTGNGDTLLTTDARPRYRSALEWVAGLVDRVRPAQLHDPTPCTEFDVEGLLRHIVATVDKIRVIGTGGSPFTMPFQVPSAPDYPAALAEARERMWAVWSDDALLDREMTVPWGTVPGRGALWGYVNEILVHGWDLAVATGQPSEADAGVAGEMLAVARRLIPDEGRGGDYPFAPAVQPEPGAGPTERLANWSGRRR</sequence>
<dbReference type="NCBIfam" id="TIGR03083">
    <property type="entry name" value="maleylpyruvate isomerase family mycothiol-dependent enzyme"/>
    <property type="match status" value="1"/>
</dbReference>
<organism evidence="3 4">
    <name type="scientific">Pseudonocardia lutea</name>
    <dbReference type="NCBI Taxonomy" id="2172015"/>
    <lineage>
        <taxon>Bacteria</taxon>
        <taxon>Bacillati</taxon>
        <taxon>Actinomycetota</taxon>
        <taxon>Actinomycetes</taxon>
        <taxon>Pseudonocardiales</taxon>
        <taxon>Pseudonocardiaceae</taxon>
        <taxon>Pseudonocardia</taxon>
    </lineage>
</organism>
<feature type="domain" description="Mycothiol-dependent maleylpyruvate isomerase metal-binding" evidence="2">
    <location>
        <begin position="26"/>
        <end position="142"/>
    </location>
</feature>
<dbReference type="InterPro" id="IPR017517">
    <property type="entry name" value="Maleyloyr_isom"/>
</dbReference>
<comment type="caution">
    <text evidence="3">The sequence shown here is derived from an EMBL/GenBank/DDBJ whole genome shotgun (WGS) entry which is preliminary data.</text>
</comment>
<dbReference type="EMBL" id="JBHSQK010000020">
    <property type="protein sequence ID" value="MFC5948751.1"/>
    <property type="molecule type" value="Genomic_DNA"/>
</dbReference>
<feature type="region of interest" description="Disordered" evidence="1">
    <location>
        <begin position="173"/>
        <end position="202"/>
    </location>
</feature>
<evidence type="ECO:0000259" key="2">
    <source>
        <dbReference type="Pfam" id="PF11716"/>
    </source>
</evidence>
<gene>
    <name evidence="3" type="ORF">ACFQH9_10740</name>
</gene>
<dbReference type="NCBIfam" id="TIGR03086">
    <property type="entry name" value="TIGR03086 family metal-binding protein"/>
    <property type="match status" value="1"/>
</dbReference>
<protein>
    <submittedName>
        <fullName evidence="3">TIGR03086 family metal-binding protein</fullName>
    </submittedName>
</protein>
<accession>A0ABW1I538</accession>
<evidence type="ECO:0000313" key="4">
    <source>
        <dbReference type="Proteomes" id="UP001596119"/>
    </source>
</evidence>
<dbReference type="Pfam" id="PF11716">
    <property type="entry name" value="MDMPI_N"/>
    <property type="match status" value="1"/>
</dbReference>
<dbReference type="InterPro" id="IPR017520">
    <property type="entry name" value="CHP03086"/>
</dbReference>
<evidence type="ECO:0000256" key="1">
    <source>
        <dbReference type="SAM" id="MobiDB-lite"/>
    </source>
</evidence>
<dbReference type="InterPro" id="IPR034660">
    <property type="entry name" value="DinB/YfiT-like"/>
</dbReference>